<keyword evidence="4 5" id="KW-0472">Membrane</keyword>
<accession>A0ABV1VY31</accession>
<dbReference type="Gene3D" id="1.20.1740.10">
    <property type="entry name" value="Amino acid/polyamine transporter I"/>
    <property type="match status" value="1"/>
</dbReference>
<evidence type="ECO:0000256" key="1">
    <source>
        <dbReference type="ARBA" id="ARBA00004141"/>
    </source>
</evidence>
<reference evidence="7 8" key="1">
    <citation type="submission" date="2024-06" db="EMBL/GenBank/DDBJ databases">
        <title>The Natural Products Discovery Center: Release of the First 8490 Sequenced Strains for Exploring Actinobacteria Biosynthetic Diversity.</title>
        <authorList>
            <person name="Kalkreuter E."/>
            <person name="Kautsar S.A."/>
            <person name="Yang D."/>
            <person name="Bader C.D."/>
            <person name="Teijaro C.N."/>
            <person name="Fluegel L."/>
            <person name="Davis C.M."/>
            <person name="Simpson J.R."/>
            <person name="Lauterbach L."/>
            <person name="Steele A.D."/>
            <person name="Gui C."/>
            <person name="Meng S."/>
            <person name="Li G."/>
            <person name="Viehrig K."/>
            <person name="Ye F."/>
            <person name="Su P."/>
            <person name="Kiefer A.F."/>
            <person name="Nichols A."/>
            <person name="Cepeda A.J."/>
            <person name="Yan W."/>
            <person name="Fan B."/>
            <person name="Jiang Y."/>
            <person name="Adhikari A."/>
            <person name="Zheng C.-J."/>
            <person name="Schuster L."/>
            <person name="Cowan T.M."/>
            <person name="Smanski M.J."/>
            <person name="Chevrette M.G."/>
            <person name="De Carvalho L.P.S."/>
            <person name="Shen B."/>
        </authorList>
    </citation>
    <scope>NUCLEOTIDE SEQUENCE [LARGE SCALE GENOMIC DNA]</scope>
    <source>
        <strain evidence="7 8">NPDC000634</strain>
    </source>
</reference>
<feature type="transmembrane region" description="Helical" evidence="5">
    <location>
        <begin position="293"/>
        <end position="318"/>
    </location>
</feature>
<comment type="subcellular location">
    <subcellularLocation>
        <location evidence="1">Membrane</location>
        <topology evidence="1">Multi-pass membrane protein</topology>
    </subcellularLocation>
</comment>
<evidence type="ECO:0000256" key="4">
    <source>
        <dbReference type="ARBA" id="ARBA00023136"/>
    </source>
</evidence>
<feature type="transmembrane region" description="Helical" evidence="5">
    <location>
        <begin position="63"/>
        <end position="84"/>
    </location>
</feature>
<feature type="transmembrane region" description="Helical" evidence="5">
    <location>
        <begin position="148"/>
        <end position="165"/>
    </location>
</feature>
<feature type="transmembrane region" description="Helical" evidence="5">
    <location>
        <begin position="249"/>
        <end position="273"/>
    </location>
</feature>
<proteinExistence type="predicted"/>
<feature type="transmembrane region" description="Helical" evidence="5">
    <location>
        <begin position="177"/>
        <end position="199"/>
    </location>
</feature>
<evidence type="ECO:0000256" key="2">
    <source>
        <dbReference type="ARBA" id="ARBA00022692"/>
    </source>
</evidence>
<evidence type="ECO:0000256" key="3">
    <source>
        <dbReference type="ARBA" id="ARBA00022989"/>
    </source>
</evidence>
<feature type="transmembrane region" description="Helical" evidence="5">
    <location>
        <begin position="375"/>
        <end position="398"/>
    </location>
</feature>
<evidence type="ECO:0000313" key="7">
    <source>
        <dbReference type="EMBL" id="MER6976312.1"/>
    </source>
</evidence>
<feature type="transmembrane region" description="Helical" evidence="5">
    <location>
        <begin position="351"/>
        <end position="369"/>
    </location>
</feature>
<organism evidence="7 8">
    <name type="scientific">Streptomyces carpinensis</name>
    <dbReference type="NCBI Taxonomy" id="66369"/>
    <lineage>
        <taxon>Bacteria</taxon>
        <taxon>Bacillati</taxon>
        <taxon>Actinomycetota</taxon>
        <taxon>Actinomycetes</taxon>
        <taxon>Kitasatosporales</taxon>
        <taxon>Streptomycetaceae</taxon>
        <taxon>Streptomyces</taxon>
    </lineage>
</organism>
<name>A0ABV1VY31_9ACTN</name>
<feature type="transmembrane region" description="Helical" evidence="5">
    <location>
        <begin position="219"/>
        <end position="237"/>
    </location>
</feature>
<keyword evidence="3 5" id="KW-1133">Transmembrane helix</keyword>
<dbReference type="EMBL" id="JBEPCU010000035">
    <property type="protein sequence ID" value="MER6976312.1"/>
    <property type="molecule type" value="Genomic_DNA"/>
</dbReference>
<gene>
    <name evidence="7" type="ORF">ABT317_04475</name>
</gene>
<dbReference type="RefSeq" id="WP_086725837.1">
    <property type="nucleotide sequence ID" value="NZ_MUBM01000104.1"/>
</dbReference>
<dbReference type="PANTHER" id="PTHR42770:SF7">
    <property type="entry name" value="MEMBRANE PROTEIN"/>
    <property type="match status" value="1"/>
</dbReference>
<evidence type="ECO:0000313" key="8">
    <source>
        <dbReference type="Proteomes" id="UP001458415"/>
    </source>
</evidence>
<feature type="transmembrane region" description="Helical" evidence="5">
    <location>
        <begin position="105"/>
        <end position="136"/>
    </location>
</feature>
<evidence type="ECO:0000259" key="6">
    <source>
        <dbReference type="Pfam" id="PF00324"/>
    </source>
</evidence>
<keyword evidence="2 5" id="KW-0812">Transmembrane</keyword>
<dbReference type="InterPro" id="IPR050367">
    <property type="entry name" value="APC_superfamily"/>
</dbReference>
<sequence>MAQSDISSSPLSAEPPAPAQSQLRAGVISPRKALFFALSGLALPSVVSGEGGKMSLLAGWSSWLAMAVGSLMALLIAVIVVRFARRHLATGSLMSYVNLELGPRAGALTGAALLVGYVAAMVLTVAVSLVFLFSFLRDIGVHADGGSLQAVIGTALLAAAVVLTWRGISLSVNAAVVLGWASLPFVLVIMACAIARHGIDLGPQLALNGFSAGSFAQTVILAFGIYGGFEGFTALAMETADPRRTIPRLLVTVVVVLGVVSVSGVALTIPIMMTHSDDLLAGSSPLSVLATVGHVSALGSIMDALMFVTLLAVLLVYLNEAGRVVATAAKDGLLPRGLAHVDGKHQVPAQAMLFLGLLTAGILTAFLLVGHRPIFTIFISAAVLVSYSWFTAYILIAIAGVTDAVRRRDVVFGIVSLLSATATTGVAVFSLADQGSGATMTELPWITLASIAVLWVAALVIRQRRQTPATEHL</sequence>
<dbReference type="InterPro" id="IPR004841">
    <property type="entry name" value="AA-permease/SLC12A_dom"/>
</dbReference>
<evidence type="ECO:0000256" key="5">
    <source>
        <dbReference type="SAM" id="Phobius"/>
    </source>
</evidence>
<protein>
    <submittedName>
        <fullName evidence="7">APC family permease</fullName>
    </submittedName>
</protein>
<feature type="transmembrane region" description="Helical" evidence="5">
    <location>
        <begin position="410"/>
        <end position="431"/>
    </location>
</feature>
<keyword evidence="8" id="KW-1185">Reference proteome</keyword>
<feature type="domain" description="Amino acid permease/ SLC12A" evidence="6">
    <location>
        <begin position="58"/>
        <end position="398"/>
    </location>
</feature>
<dbReference type="Pfam" id="PF00324">
    <property type="entry name" value="AA_permease"/>
    <property type="match status" value="1"/>
</dbReference>
<feature type="transmembrane region" description="Helical" evidence="5">
    <location>
        <begin position="443"/>
        <end position="461"/>
    </location>
</feature>
<dbReference type="PIRSF" id="PIRSF006060">
    <property type="entry name" value="AA_transporter"/>
    <property type="match status" value="1"/>
</dbReference>
<dbReference type="Proteomes" id="UP001458415">
    <property type="component" value="Unassembled WGS sequence"/>
</dbReference>
<dbReference type="PANTHER" id="PTHR42770">
    <property type="entry name" value="AMINO ACID TRANSPORTER-RELATED"/>
    <property type="match status" value="1"/>
</dbReference>
<comment type="caution">
    <text evidence="7">The sequence shown here is derived from an EMBL/GenBank/DDBJ whole genome shotgun (WGS) entry which is preliminary data.</text>
</comment>